<evidence type="ECO:0000313" key="5">
    <source>
        <dbReference type="EMBL" id="ODO63120.1"/>
    </source>
</evidence>
<dbReference type="GO" id="GO:0032993">
    <property type="term" value="C:protein-DNA complex"/>
    <property type="evidence" value="ECO:0007669"/>
    <property type="project" value="TreeGrafter"/>
</dbReference>
<dbReference type="PRINTS" id="PR00039">
    <property type="entry name" value="HTHLYSR"/>
</dbReference>
<accession>A0A1E3KWE2</accession>
<dbReference type="SUPFAM" id="SSF53850">
    <property type="entry name" value="Periplasmic binding protein-like II"/>
    <property type="match status" value="1"/>
</dbReference>
<reference evidence="5 6" key="1">
    <citation type="submission" date="2016-08" db="EMBL/GenBank/DDBJ databases">
        <title>Genome sequencing of Lactobacillus plantarum JSA22, isolated from fermented soybean paste.</title>
        <authorList>
            <person name="Choi H.S."/>
        </authorList>
    </citation>
    <scope>NUCLEOTIDE SEQUENCE [LARGE SCALE GENOMIC DNA]</scope>
    <source>
        <strain evidence="5 6">JSA22</strain>
    </source>
</reference>
<dbReference type="EMBL" id="MCOL01000001">
    <property type="protein sequence ID" value="ODO63120.1"/>
    <property type="molecule type" value="Genomic_DNA"/>
</dbReference>
<organism evidence="5 6">
    <name type="scientific">Lactiplantibacillus plantarum</name>
    <name type="common">Lactobacillus plantarum</name>
    <dbReference type="NCBI Taxonomy" id="1590"/>
    <lineage>
        <taxon>Bacteria</taxon>
        <taxon>Bacillati</taxon>
        <taxon>Bacillota</taxon>
        <taxon>Bacilli</taxon>
        <taxon>Lactobacillales</taxon>
        <taxon>Lactobacillaceae</taxon>
        <taxon>Lactiplantibacillus</taxon>
    </lineage>
</organism>
<keyword evidence="4" id="KW-0804">Transcription</keyword>
<dbReference type="Proteomes" id="UP000094892">
    <property type="component" value="Unassembled WGS sequence"/>
</dbReference>
<dbReference type="Gene3D" id="3.40.190.290">
    <property type="match status" value="1"/>
</dbReference>
<proteinExistence type="inferred from homology"/>
<dbReference type="Pfam" id="PF00126">
    <property type="entry name" value="HTH_1"/>
    <property type="match status" value="1"/>
</dbReference>
<evidence type="ECO:0000256" key="1">
    <source>
        <dbReference type="ARBA" id="ARBA00009437"/>
    </source>
</evidence>
<dbReference type="PANTHER" id="PTHR30346:SF28">
    <property type="entry name" value="HTH-TYPE TRANSCRIPTIONAL REGULATOR CYNR"/>
    <property type="match status" value="1"/>
</dbReference>
<gene>
    <name evidence="5" type="ORF">LPJSA22_03142</name>
</gene>
<comment type="similarity">
    <text evidence="1">Belongs to the LysR transcriptional regulatory family.</text>
</comment>
<dbReference type="PROSITE" id="PS50931">
    <property type="entry name" value="HTH_LYSR"/>
    <property type="match status" value="1"/>
</dbReference>
<dbReference type="GO" id="GO:0003700">
    <property type="term" value="F:DNA-binding transcription factor activity"/>
    <property type="evidence" value="ECO:0007669"/>
    <property type="project" value="InterPro"/>
</dbReference>
<dbReference type="Pfam" id="PF03466">
    <property type="entry name" value="LysR_substrate"/>
    <property type="match status" value="1"/>
</dbReference>
<dbReference type="GO" id="GO:0003677">
    <property type="term" value="F:DNA binding"/>
    <property type="evidence" value="ECO:0007669"/>
    <property type="project" value="UniProtKB-KW"/>
</dbReference>
<dbReference type="PANTHER" id="PTHR30346">
    <property type="entry name" value="TRANSCRIPTIONAL DUAL REGULATOR HCAR-RELATED"/>
    <property type="match status" value="1"/>
</dbReference>
<dbReference type="Gene3D" id="1.10.10.10">
    <property type="entry name" value="Winged helix-like DNA-binding domain superfamily/Winged helix DNA-binding domain"/>
    <property type="match status" value="1"/>
</dbReference>
<dbReference type="InterPro" id="IPR000847">
    <property type="entry name" value="LysR_HTH_N"/>
</dbReference>
<dbReference type="RefSeq" id="WP_063721926.1">
    <property type="nucleotide sequence ID" value="NZ_AP028145.1"/>
</dbReference>
<dbReference type="InterPro" id="IPR005119">
    <property type="entry name" value="LysR_subst-bd"/>
</dbReference>
<keyword evidence="3" id="KW-0238">DNA-binding</keyword>
<evidence type="ECO:0000313" key="6">
    <source>
        <dbReference type="Proteomes" id="UP000094892"/>
    </source>
</evidence>
<dbReference type="AlphaFoldDB" id="A0A1E3KWE2"/>
<comment type="caution">
    <text evidence="5">The sequence shown here is derived from an EMBL/GenBank/DDBJ whole genome shotgun (WGS) entry which is preliminary data.</text>
</comment>
<dbReference type="InterPro" id="IPR036390">
    <property type="entry name" value="WH_DNA-bd_sf"/>
</dbReference>
<keyword evidence="2" id="KW-0805">Transcription regulation</keyword>
<dbReference type="PATRIC" id="fig|1590.231.peg.352"/>
<dbReference type="SUPFAM" id="SSF46785">
    <property type="entry name" value="Winged helix' DNA-binding domain"/>
    <property type="match status" value="1"/>
</dbReference>
<protein>
    <submittedName>
        <fullName evidence="5">Putative HTH-type transcriptional regulator YybE</fullName>
    </submittedName>
</protein>
<dbReference type="InterPro" id="IPR036388">
    <property type="entry name" value="WH-like_DNA-bd_sf"/>
</dbReference>
<evidence type="ECO:0000256" key="2">
    <source>
        <dbReference type="ARBA" id="ARBA00023015"/>
    </source>
</evidence>
<evidence type="ECO:0000256" key="3">
    <source>
        <dbReference type="ARBA" id="ARBA00023125"/>
    </source>
</evidence>
<evidence type="ECO:0000256" key="4">
    <source>
        <dbReference type="ARBA" id="ARBA00023163"/>
    </source>
</evidence>
<dbReference type="FunFam" id="1.10.10.10:FF:000001">
    <property type="entry name" value="LysR family transcriptional regulator"/>
    <property type="match status" value="1"/>
</dbReference>
<name>A0A1E3KWE2_LACPN</name>
<sequence length="299" mass="33399">MNLNQLYYFRTLAEFQHYTKAAAHLYISQPSLSNAMKSLEKELGCVLLEKTGRNVKLTEYGRMFYNTTCSTLNILEEGKTELAQKIKSDAGIINVACIPTAIGTRLPKSIKNFQEQNTSSPYFILHDAFSLPILTGLTNGQYDVGICSRDLHYSDLSFIPLFSEKIVVIVKPDHPLASKEKLSPTMLRPYNLITYPEKAPIGTAVRHELNAKCPNLSFSEAYDGEIAIAGQVAENNDVGIVADTVLVNSFNVIKIPLTIPSDTRMVYIAYNHTRQLSPTLQTFIDYLQSGKEQYTSIKS</sequence>